<feature type="transmembrane region" description="Helical" evidence="1">
    <location>
        <begin position="160"/>
        <end position="185"/>
    </location>
</feature>
<protein>
    <submittedName>
        <fullName evidence="2">Stage III sporulation protein AE</fullName>
    </submittedName>
</protein>
<organism evidence="2 3">
    <name type="scientific">Paenibacillus agricola</name>
    <dbReference type="NCBI Taxonomy" id="2716264"/>
    <lineage>
        <taxon>Bacteria</taxon>
        <taxon>Bacillati</taxon>
        <taxon>Bacillota</taxon>
        <taxon>Bacilli</taxon>
        <taxon>Bacillales</taxon>
        <taxon>Paenibacillaceae</taxon>
        <taxon>Paenibacillus</taxon>
    </lineage>
</organism>
<feature type="transmembrane region" description="Helical" evidence="1">
    <location>
        <begin position="191"/>
        <end position="209"/>
    </location>
</feature>
<feature type="transmembrane region" description="Helical" evidence="1">
    <location>
        <begin position="221"/>
        <end position="245"/>
    </location>
</feature>
<dbReference type="NCBIfam" id="TIGR02829">
    <property type="entry name" value="spore_III_AE"/>
    <property type="match status" value="1"/>
</dbReference>
<keyword evidence="1" id="KW-1133">Transmembrane helix</keyword>
<accession>A0ABX0J1S8</accession>
<reference evidence="2" key="1">
    <citation type="submission" date="2020-03" db="EMBL/GenBank/DDBJ databases">
        <title>Draft sequencing of Paenibacilllus sp. S3N08.</title>
        <authorList>
            <person name="Kim D.-U."/>
        </authorList>
    </citation>
    <scope>NUCLEOTIDE SEQUENCE</scope>
    <source>
        <strain evidence="2">S3N08</strain>
    </source>
</reference>
<gene>
    <name evidence="2" type="primary">spoIIIAE</name>
    <name evidence="2" type="ORF">G9U52_03220</name>
</gene>
<keyword evidence="3" id="KW-1185">Reference proteome</keyword>
<name>A0ABX0J1S8_9BACL</name>
<feature type="transmembrane region" description="Helical" evidence="1">
    <location>
        <begin position="338"/>
        <end position="362"/>
    </location>
</feature>
<evidence type="ECO:0000313" key="2">
    <source>
        <dbReference type="EMBL" id="NHN28842.1"/>
    </source>
</evidence>
<comment type="caution">
    <text evidence="2">The sequence shown here is derived from an EMBL/GenBank/DDBJ whole genome shotgun (WGS) entry which is preliminary data.</text>
</comment>
<feature type="transmembrane region" description="Helical" evidence="1">
    <location>
        <begin position="131"/>
        <end position="148"/>
    </location>
</feature>
<keyword evidence="1" id="KW-0472">Membrane</keyword>
<dbReference type="EMBL" id="JAAOIW010000001">
    <property type="protein sequence ID" value="NHN28842.1"/>
    <property type="molecule type" value="Genomic_DNA"/>
</dbReference>
<sequence length="420" mass="45489">MPPKSLKILSTPSQLEERKSARIKTLWLLLACTLYLFIWGPGSAEFKGKSAQVEAATPVEQIIKEQAEKLQTDPVEQYWTRLMTTYGGYFPDSRTPTFNELLTGAKDFRMSTIFSGIFRYFFHELVYNGKLLASIVVLSIFSMILETLQSAFEKNNVSKVAYAITFMVLMIIAANSFSVAIGYANAAISEMIHFMIAIVPLLLTLLASMGNVVSVSVLHPLIVFMIHAVGTAIYLVVFPLLFFSAVLHIVSSLSDKYKVTQLANLLRTISVGCLGVFITVFLGVVSVRGVGSAVVDGVTIRTAKYIAGNFVPVVGKMFSDASETVIGASLLVKNAVGLAGLIILLILCAFPALKIMALAFIYNLSAAVMQPLGDSPIIACLDTIGKSLIYVFAALAVVGLMFFLAITMLIAAGNLSVMMR</sequence>
<keyword evidence="1" id="KW-0812">Transmembrane</keyword>
<dbReference type="Pfam" id="PF09546">
    <property type="entry name" value="Spore_III_AE"/>
    <property type="match status" value="1"/>
</dbReference>
<feature type="transmembrane region" description="Helical" evidence="1">
    <location>
        <begin position="388"/>
        <end position="412"/>
    </location>
</feature>
<feature type="transmembrane region" description="Helical" evidence="1">
    <location>
        <begin position="21"/>
        <end position="40"/>
    </location>
</feature>
<proteinExistence type="predicted"/>
<evidence type="ECO:0000256" key="1">
    <source>
        <dbReference type="SAM" id="Phobius"/>
    </source>
</evidence>
<evidence type="ECO:0000313" key="3">
    <source>
        <dbReference type="Proteomes" id="UP001165962"/>
    </source>
</evidence>
<feature type="transmembrane region" description="Helical" evidence="1">
    <location>
        <begin position="265"/>
        <end position="285"/>
    </location>
</feature>
<dbReference type="Proteomes" id="UP001165962">
    <property type="component" value="Unassembled WGS sequence"/>
</dbReference>
<dbReference type="InterPro" id="IPR014194">
    <property type="entry name" value="Spore_III_AE"/>
</dbReference>